<dbReference type="Pfam" id="PF13358">
    <property type="entry name" value="DDE_3"/>
    <property type="match status" value="1"/>
</dbReference>
<name>A0A4Y9ZUL3_9AGAM</name>
<dbReference type="GO" id="GO:0006313">
    <property type="term" value="P:DNA transposition"/>
    <property type="evidence" value="ECO:0007669"/>
    <property type="project" value="InterPro"/>
</dbReference>
<evidence type="ECO:0000313" key="5">
    <source>
        <dbReference type="Proteomes" id="UP000298061"/>
    </source>
</evidence>
<dbReference type="InterPro" id="IPR002492">
    <property type="entry name" value="Transposase_Tc1-like"/>
</dbReference>
<evidence type="ECO:0000256" key="1">
    <source>
        <dbReference type="SAM" id="MobiDB-lite"/>
    </source>
</evidence>
<dbReference type="PANTHER" id="PTHR23022">
    <property type="entry name" value="TRANSPOSABLE ELEMENT-RELATED"/>
    <property type="match status" value="1"/>
</dbReference>
<dbReference type="GO" id="GO:0015074">
    <property type="term" value="P:DNA integration"/>
    <property type="evidence" value="ECO:0007669"/>
    <property type="project" value="InterPro"/>
</dbReference>
<evidence type="ECO:0000259" key="2">
    <source>
        <dbReference type="Pfam" id="PF01498"/>
    </source>
</evidence>
<dbReference type="InterPro" id="IPR052338">
    <property type="entry name" value="Transposase_5"/>
</dbReference>
<dbReference type="AlphaFoldDB" id="A0A4Y9ZUL3"/>
<evidence type="ECO:0000259" key="3">
    <source>
        <dbReference type="Pfam" id="PF13358"/>
    </source>
</evidence>
<evidence type="ECO:0008006" key="6">
    <source>
        <dbReference type="Google" id="ProtNLM"/>
    </source>
</evidence>
<dbReference type="GO" id="GO:0003677">
    <property type="term" value="F:DNA binding"/>
    <property type="evidence" value="ECO:0007669"/>
    <property type="project" value="InterPro"/>
</dbReference>
<accession>A0A4Y9ZUL3</accession>
<organism evidence="4 5">
    <name type="scientific">Hericium alpestre</name>
    <dbReference type="NCBI Taxonomy" id="135208"/>
    <lineage>
        <taxon>Eukaryota</taxon>
        <taxon>Fungi</taxon>
        <taxon>Dikarya</taxon>
        <taxon>Basidiomycota</taxon>
        <taxon>Agaricomycotina</taxon>
        <taxon>Agaricomycetes</taxon>
        <taxon>Russulales</taxon>
        <taxon>Hericiaceae</taxon>
        <taxon>Hericium</taxon>
    </lineage>
</organism>
<dbReference type="SUPFAM" id="SSF46689">
    <property type="entry name" value="Homeodomain-like"/>
    <property type="match status" value="1"/>
</dbReference>
<evidence type="ECO:0000313" key="4">
    <source>
        <dbReference type="EMBL" id="TFY77209.1"/>
    </source>
</evidence>
<feature type="region of interest" description="Disordered" evidence="1">
    <location>
        <begin position="55"/>
        <end position="74"/>
    </location>
</feature>
<dbReference type="InterPro" id="IPR009057">
    <property type="entry name" value="Homeodomain-like_sf"/>
</dbReference>
<reference evidence="4 5" key="1">
    <citation type="submission" date="2019-02" db="EMBL/GenBank/DDBJ databases">
        <title>Genome sequencing of the rare red list fungi Hericium alpestre (H. flagellum).</title>
        <authorList>
            <person name="Buettner E."/>
            <person name="Kellner H."/>
        </authorList>
    </citation>
    <scope>NUCLEOTIDE SEQUENCE [LARGE SCALE GENOMIC DNA]</scope>
    <source>
        <strain evidence="4 5">DSM 108284</strain>
    </source>
</reference>
<dbReference type="Proteomes" id="UP000298061">
    <property type="component" value="Unassembled WGS sequence"/>
</dbReference>
<protein>
    <recommendedName>
        <fullName evidence="6">Transposase Tc1-like domain-containing protein</fullName>
    </recommendedName>
</protein>
<dbReference type="PANTHER" id="PTHR23022:SF135">
    <property type="entry name" value="SI:DKEY-77F5.3"/>
    <property type="match status" value="1"/>
</dbReference>
<feature type="domain" description="Transposase Tc1-like" evidence="2">
    <location>
        <begin position="75"/>
        <end position="137"/>
    </location>
</feature>
<proteinExistence type="predicted"/>
<feature type="domain" description="Tc1-like transposase DDE" evidence="3">
    <location>
        <begin position="226"/>
        <end position="300"/>
    </location>
</feature>
<gene>
    <name evidence="4" type="ORF">EWM64_g6803</name>
</gene>
<dbReference type="InterPro" id="IPR038717">
    <property type="entry name" value="Tc1-like_DDE_dom"/>
</dbReference>
<dbReference type="InterPro" id="IPR036397">
    <property type="entry name" value="RNaseH_sf"/>
</dbReference>
<dbReference type="OrthoDB" id="2431447at2759"/>
<dbReference type="STRING" id="135208.A0A4Y9ZUL3"/>
<comment type="caution">
    <text evidence="4">The sequence shown here is derived from an EMBL/GenBank/DDBJ whole genome shotgun (WGS) entry which is preliminary data.</text>
</comment>
<dbReference type="Gene3D" id="3.30.420.10">
    <property type="entry name" value="Ribonuclease H-like superfamily/Ribonuclease H"/>
    <property type="match status" value="1"/>
</dbReference>
<keyword evidence="5" id="KW-1185">Reference proteome</keyword>
<dbReference type="Pfam" id="PF01498">
    <property type="entry name" value="HTH_Tnp_Tc3_2"/>
    <property type="match status" value="1"/>
</dbReference>
<sequence length="351" mass="40207">MPPIRNHYCHHDSPKKDRFIGAVKAGLNISQAANQENIPLPTAYALFHKYEKTGSTRCLPRSGRPPKATEHTKGQIVREARKYRRKPFAALGKSVEPPISESTVRRILSKEGYHRRVARRVPYLTPEQKKARLTWAQVNRRLGDEDWRHIIWSDECYIYIGGTPGRIYVTRRSDEILQENSVVPTFKQSPVRVMVWGCIMWGKKGPLVVLEYPGGKGGGMNSQRYKEQVLEPFLKDFYKEMVELRGSVKFQQDNSPSHTSKSTKLWLTSHSIETFPHPSSSPDLSPIEPVWHELKVHIHALPHLPNTLDQLKVAVYYAWNALTIEDINKHVRHMSDRVEAVLKAKGGHTGF</sequence>
<dbReference type="EMBL" id="SFCI01000974">
    <property type="protein sequence ID" value="TFY77209.1"/>
    <property type="molecule type" value="Genomic_DNA"/>
</dbReference>